<evidence type="ECO:0000256" key="6">
    <source>
        <dbReference type="ARBA" id="ARBA00022448"/>
    </source>
</evidence>
<dbReference type="Pfam" id="PF08240">
    <property type="entry name" value="ADH_N"/>
    <property type="match status" value="1"/>
</dbReference>
<feature type="region of interest" description="Disordered" evidence="10">
    <location>
        <begin position="2538"/>
        <end position="2558"/>
    </location>
</feature>
<comment type="caution">
    <text evidence="12">The sequence shown here is derived from an EMBL/GenBank/DDBJ whole genome shotgun (WGS) entry which is preliminary data.</text>
</comment>
<feature type="compositionally biased region" description="Polar residues" evidence="10">
    <location>
        <begin position="1209"/>
        <end position="1222"/>
    </location>
</feature>
<organism evidence="12 13">
    <name type="scientific">Durusdinium trenchii</name>
    <dbReference type="NCBI Taxonomy" id="1381693"/>
    <lineage>
        <taxon>Eukaryota</taxon>
        <taxon>Sar</taxon>
        <taxon>Alveolata</taxon>
        <taxon>Dinophyceae</taxon>
        <taxon>Suessiales</taxon>
        <taxon>Symbiodiniaceae</taxon>
        <taxon>Durusdinium</taxon>
    </lineage>
</organism>
<feature type="region of interest" description="Disordered" evidence="10">
    <location>
        <begin position="2758"/>
        <end position="2779"/>
    </location>
</feature>
<feature type="region of interest" description="Disordered" evidence="10">
    <location>
        <begin position="1209"/>
        <end position="1237"/>
    </location>
</feature>
<evidence type="ECO:0000256" key="3">
    <source>
        <dbReference type="ARBA" id="ARBA00009794"/>
    </source>
</evidence>
<dbReference type="CDD" id="cd08252">
    <property type="entry name" value="AL_MDR"/>
    <property type="match status" value="1"/>
</dbReference>
<feature type="region of interest" description="Disordered" evidence="10">
    <location>
        <begin position="450"/>
        <end position="469"/>
    </location>
</feature>
<protein>
    <recommendedName>
        <fullName evidence="5">60S ribosomal export protein NMD3</fullName>
    </recommendedName>
</protein>
<accession>A0ABP0SIJ8</accession>
<keyword evidence="7" id="KW-0963">Cytoplasm</keyword>
<dbReference type="Pfam" id="PF21192">
    <property type="entry name" value="OB_NMD3"/>
    <property type="match status" value="1"/>
</dbReference>
<dbReference type="InterPro" id="IPR020843">
    <property type="entry name" value="ER"/>
</dbReference>
<comment type="subcellular location">
    <subcellularLocation>
        <location evidence="2">Cytoplasm</location>
    </subcellularLocation>
    <subcellularLocation>
        <location evidence="1">Nucleus</location>
    </subcellularLocation>
</comment>
<evidence type="ECO:0000256" key="10">
    <source>
        <dbReference type="SAM" id="MobiDB-lite"/>
    </source>
</evidence>
<feature type="non-terminal residue" evidence="12">
    <location>
        <position position="1"/>
    </location>
</feature>
<feature type="region of interest" description="Disordered" evidence="10">
    <location>
        <begin position="1157"/>
        <end position="1189"/>
    </location>
</feature>
<dbReference type="Gene3D" id="3.90.320.10">
    <property type="match status" value="1"/>
</dbReference>
<feature type="compositionally biased region" description="Polar residues" evidence="10">
    <location>
        <begin position="409"/>
        <end position="419"/>
    </location>
</feature>
<feature type="region of interest" description="Disordered" evidence="10">
    <location>
        <begin position="531"/>
        <end position="570"/>
    </location>
</feature>
<reference evidence="12 13" key="1">
    <citation type="submission" date="2024-02" db="EMBL/GenBank/DDBJ databases">
        <authorList>
            <person name="Chen Y."/>
            <person name="Shah S."/>
            <person name="Dougan E. K."/>
            <person name="Thang M."/>
            <person name="Chan C."/>
        </authorList>
    </citation>
    <scope>NUCLEOTIDE SEQUENCE [LARGE SCALE GENOMIC DNA]</scope>
</reference>
<gene>
    <name evidence="12" type="ORF">SCF082_LOCUS51950</name>
</gene>
<dbReference type="InterPro" id="IPR039768">
    <property type="entry name" value="Nmd3"/>
</dbReference>
<dbReference type="InterPro" id="IPR007064">
    <property type="entry name" value="Nmd3_N"/>
</dbReference>
<dbReference type="Pfam" id="PF21193">
    <property type="entry name" value="NMD_SH3"/>
    <property type="match status" value="1"/>
</dbReference>
<feature type="region of interest" description="Disordered" evidence="10">
    <location>
        <begin position="370"/>
        <end position="390"/>
    </location>
</feature>
<proteinExistence type="inferred from homology"/>
<feature type="compositionally biased region" description="Acidic residues" evidence="10">
    <location>
        <begin position="2726"/>
        <end position="2738"/>
    </location>
</feature>
<evidence type="ECO:0000256" key="2">
    <source>
        <dbReference type="ARBA" id="ARBA00004496"/>
    </source>
</evidence>
<feature type="compositionally biased region" description="Basic and acidic residues" evidence="10">
    <location>
        <begin position="426"/>
        <end position="436"/>
    </location>
</feature>
<evidence type="ECO:0000313" key="12">
    <source>
        <dbReference type="EMBL" id="CAK9112009.1"/>
    </source>
</evidence>
<feature type="region of interest" description="Disordered" evidence="10">
    <location>
        <begin position="403"/>
        <end position="436"/>
    </location>
</feature>
<feature type="domain" description="Enoyl reductase (ER)" evidence="11">
    <location>
        <begin position="37"/>
        <end position="361"/>
    </location>
</feature>
<feature type="region of interest" description="Disordered" evidence="10">
    <location>
        <begin position="617"/>
        <end position="638"/>
    </location>
</feature>
<comment type="similarity">
    <text evidence="4">Belongs to the zinc-containing alcohol dehydrogenase family. Quinone oxidoreductase subfamily.</text>
</comment>
<evidence type="ECO:0000259" key="11">
    <source>
        <dbReference type="SMART" id="SM00829"/>
    </source>
</evidence>
<evidence type="ECO:0000256" key="5">
    <source>
        <dbReference type="ARBA" id="ARBA00017035"/>
    </source>
</evidence>
<feature type="region of interest" description="Disordered" evidence="10">
    <location>
        <begin position="1782"/>
        <end position="1837"/>
    </location>
</feature>
<dbReference type="Gene3D" id="3.90.180.10">
    <property type="entry name" value="Medium-chain alcohol dehydrogenases, catalytic domain"/>
    <property type="match status" value="1"/>
</dbReference>
<dbReference type="InterPro" id="IPR014182">
    <property type="entry name" value="ADH_Zn_typ-1"/>
</dbReference>
<dbReference type="PANTHER" id="PTHR12746">
    <property type="entry name" value="NONSENSE-MEDIATED MRNA DECAY PROTEIN 3"/>
    <property type="match status" value="1"/>
</dbReference>
<keyword evidence="9" id="KW-0539">Nucleus</keyword>
<feature type="region of interest" description="Disordered" evidence="10">
    <location>
        <begin position="2713"/>
        <end position="2738"/>
    </location>
</feature>
<dbReference type="SMART" id="SM00829">
    <property type="entry name" value="PKS_ER"/>
    <property type="match status" value="1"/>
</dbReference>
<dbReference type="Pfam" id="PF04981">
    <property type="entry name" value="NMD3"/>
    <property type="match status" value="1"/>
</dbReference>
<dbReference type="EMBL" id="CAXAMM010043848">
    <property type="protein sequence ID" value="CAK9112009.1"/>
    <property type="molecule type" value="Genomic_DNA"/>
</dbReference>
<dbReference type="PANTHER" id="PTHR12746:SF2">
    <property type="entry name" value="60S RIBOSOMAL EXPORT PROTEIN NMD3"/>
    <property type="match status" value="1"/>
</dbReference>
<dbReference type="InterPro" id="IPR013154">
    <property type="entry name" value="ADH-like_N"/>
</dbReference>
<dbReference type="Gene3D" id="3.40.50.720">
    <property type="entry name" value="NAD(P)-binding Rossmann-like Domain"/>
    <property type="match status" value="1"/>
</dbReference>
<dbReference type="Pfam" id="PF00107">
    <property type="entry name" value="ADH_zinc_N"/>
    <property type="match status" value="1"/>
</dbReference>
<dbReference type="InterPro" id="IPR011032">
    <property type="entry name" value="GroES-like_sf"/>
</dbReference>
<dbReference type="InterPro" id="IPR011604">
    <property type="entry name" value="PDDEXK-like_dom_sf"/>
</dbReference>
<keyword evidence="13" id="KW-1185">Reference proteome</keyword>
<sequence length="2779" mass="304626">QNRRHRQTDRHKCETGGCCGEERKRSEMKAVVCKGKGSNAEALSEVSDAAEPELREHDLLVELRAGAVNPVDGKARDGMAGEHERILGWDAAGVVKKIGSAVTEFKEGDEVMFAGDITRNGTYAELCAVDSRIVGKKPASLDFAAASALPLVSLTAWEMMFENLRLPTDGSGKDLVFFMLNGAGGVGSVAIQLARHVLGASTVIASASRPETEEWCKKMGATHVINHHKDLEEELKRIGVDKVDVAFCGIDLDKAFDRLVGIMRPGGHIGAITIADPTKIDVSKLFFPARLTLSFEVMFTRPMLGVAPEKQGKILNNVAALVDEGKMKSVENTKFTGLNLKTVCEAMDLQDSGKAIGKITIDYAAAIDPFSPPQSGAGGHHRGQSGKARVPQADEDFLEADWDREAGPTPSSHQTSLHQHQLRRKAGTDGDLREEGGQGFASLESLEEKQLGDEQKVPGGPVPQQQLSASARVRAQLYQMRRAEAKSVENSDVDTLAIARAAKQRLLTPRQVQNNHFVDDGGLSVNRIETAKDDSGESKNNTELQDKDAVSDQVDHDSVPSLSPGLEQEPDYPVVIENDLHVDEDLLDQVNSLGVSSMAGSSLAELSGEVEESVSSRFSSMLSSEELEQESTLTMGSQLSDAAVETEAWENTNSYDAAAWEATWNREHQSQGQETNWETWATNQAQDWDPSIAWDPVEPTEVHGHALSEIEQQREQYDLAAGLQHDSAWTARSSVGQSFATHSSRWNVHDVDRFERQGFLGTDSTPRSPVPPLNLQLRNVDMSSRSHGQHFGKTPRELELEEKLNLVSARSQWLEQEAFYCKQAEIAAALRAEETARTQAEMVAKARREERQKSIDHMNQITQALGNDEEEYEEEEDPIMILHGGVDHQHGDPESDAEDPQHLGDPQHGSIGQRAVLASKDRGQDVGDRVHNEQPKRALRGRSDRAFFLLDDGTEYCREAGDVKGFRTREPSHGPLKRLLFVTAASIAGFSTGCIEGGPTKRFKPRCVERVAGVNVDGADAKLGHERSRCRETELRFPAATGPNQLGDLLGEEPSSDDFVQSRAPSSDRVHKVRLVVEHVAEVQRPGARPFREILPDESAVLLVPPRLACLNKLPVRGGQHAFHRVDACAVEHAEDPHARCAFFALAPVIVDAAAASAEADSGTSSSSSPASASRRPRRGADAGTAPEGKYSLSRFMAATADRVKAQHNVTAGMSHSSSSLPTEDGGGVTGSISSSSSFGDAGASGGQAEAVAGTTAKVCKSCGEPGHLRSNNKKCRNYKGRRVTPAIASRAQAVPAAVANVEMQWIKCDPPDAYELVPLSEACDDFFVSRLKRQCEDIFEKVLQKCQRSILPLDVTELTPHDVFMALANGALDQQVLWMNERLRGCEKGETTIAEVKHFFATFVFLQVVNLPWDTVMGCLKHTTATEPLSKERFFDLLESVSGVNPHHEVSGSSCFDQNADLIAKMRDFERVLFEPTRRLTGSKHQHIVVVDSELVGSRSNGVPQRGISACKAAEDVIKNDAIADSLFGNVLGVRHQERIGYSQDGAIAELLRVVNTGSSSEPGVLHWDIGTVERGCSKPDFLGDLLSNSVPTLSAVGNAVNPFVALDVFLAKVRKDAAGGFGGHGRVDQGFVIDDAPNLGREIFGARASVAVKGKTKSLIAIAFRDFPKNTLTKKCNVVRFFECGTGLGEQLLSTMCMVWQSIPRGMIPANEVLFFPCPSKSPDLRKIEKLLEEDNGVMPVTCWQRSADWFTARLFCITGTESANLARLIPAARALLDKDSNCNDDDSANGGDISHSEDDDGIVFFEPVAQAPSSDAETDEEEEGGEGEGLEEDNHDLDVVDLGDGQAAIGTSRTPTAETLAGTSTLRNAGAKVLQRSWLFPPGMSTAETENGTINEFDLFVKAVGAKPWCENIFRCGLLARRDHPFLAVSCDGVATVRPPGEIQQQECVVASVEFKTRSSTVALDRARRVALTHGFYFSCTAAQERWWEVVPAESRGHVIHQAVVLGVDHVLFVEGSISQILYCVLVHVPQGVKDIFQNALLQFSPLLSWAHDSLADDWSGGVPELPASFSEADQERLQSHLRLWRAVMRTVRSNGPLRPVKAFRCLAQVIVDTFKGGINDSSHNVSDVMQRNPLKVNVEQLVVLRGLVQLASNAFSIYRAIRVCTSPTGTFNFPFDTLKEFYDASNRVMAWNDFVDSLVKDLVVRRAQDASAPNVVCCLCGVVMKPNKINTCVQCLQTHHDATAEFAKNGVLMKCKGCERYQNTTQAWISCANESKELLALCFKKIKGLSKVHLVDANFIWTEEHSKRIKVKLVVQKDVAGQIVLQQSCVVEFVVQNKMCEDCHLQEANLNWNSIVQVRQKVNHKRTFLFLEQLILKHGEDSRTINVDPQPEGVDFYFAHKNDAVKFLNFLETVVPIKYKTSKKIVSMDIKSNEAHFNHTFSVEIVPICKDDVVCLPRKVAQKMGSISQICLCTKVSNALHFIDPISCQVGDLSAENFWRNPFRAVLGSPSLVSFTVLDVEIIERPLEGANQRRKALPAPVAGPGGGRKRRRNKGGQTILNEHGVNKSPRHALALVEVAKDEDFGVNDRRFRVMSHLGFILKPGDSVLGYDLSTSNINDSDVEHLNPKTEMPDVVLVRKHYPKWRKRAKQRAWKLRSMVNNVTEGGVAGFGLVSTNDDTLDRDREQFHRDLEEDEEMRERINLYKDEAGARKASTAAAPIGNDDDDDDDQVEEDAPLIEVEHLLDDLDLKKVVDAEAGKSDSAAADDDDDDDDDL</sequence>
<dbReference type="SUPFAM" id="SSF51735">
    <property type="entry name" value="NAD(P)-binding Rossmann-fold domains"/>
    <property type="match status" value="1"/>
</dbReference>
<evidence type="ECO:0000256" key="1">
    <source>
        <dbReference type="ARBA" id="ARBA00004123"/>
    </source>
</evidence>
<name>A0ABP0SIJ8_9DINO</name>
<keyword evidence="6" id="KW-0813">Transport</keyword>
<evidence type="ECO:0000256" key="4">
    <source>
        <dbReference type="ARBA" id="ARBA00010371"/>
    </source>
</evidence>
<dbReference type="InterPro" id="IPR036291">
    <property type="entry name" value="NAD(P)-bd_dom_sf"/>
</dbReference>
<comment type="similarity">
    <text evidence="3">Belongs to the NMD3 family.</text>
</comment>
<feature type="compositionally biased region" description="Acidic residues" evidence="10">
    <location>
        <begin position="1819"/>
        <end position="1837"/>
    </location>
</feature>
<dbReference type="InterPro" id="IPR048898">
    <property type="entry name" value="OB_NMD3"/>
</dbReference>
<evidence type="ECO:0000256" key="7">
    <source>
        <dbReference type="ARBA" id="ARBA00022490"/>
    </source>
</evidence>
<feature type="region of interest" description="Disordered" evidence="10">
    <location>
        <begin position="883"/>
        <end position="909"/>
    </location>
</feature>
<feature type="compositionally biased region" description="Basic and acidic residues" evidence="10">
    <location>
        <begin position="544"/>
        <end position="558"/>
    </location>
</feature>
<feature type="compositionally biased region" description="Acidic residues" evidence="10">
    <location>
        <begin position="2768"/>
        <end position="2779"/>
    </location>
</feature>
<feature type="compositionally biased region" description="Low complexity" evidence="10">
    <location>
        <begin position="457"/>
        <end position="466"/>
    </location>
</feature>
<evidence type="ECO:0000256" key="8">
    <source>
        <dbReference type="ARBA" id="ARBA00022927"/>
    </source>
</evidence>
<dbReference type="NCBIfam" id="TIGR02817">
    <property type="entry name" value="adh_fam_1"/>
    <property type="match status" value="1"/>
</dbReference>
<dbReference type="InterPro" id="IPR013149">
    <property type="entry name" value="ADH-like_C"/>
</dbReference>
<dbReference type="SUPFAM" id="SSF50129">
    <property type="entry name" value="GroES-like"/>
    <property type="match status" value="1"/>
</dbReference>
<keyword evidence="8" id="KW-0653">Protein transport</keyword>
<evidence type="ECO:0000313" key="13">
    <source>
        <dbReference type="Proteomes" id="UP001642464"/>
    </source>
</evidence>
<dbReference type="InterPro" id="IPR048899">
    <property type="entry name" value="NMD_SH3"/>
</dbReference>
<dbReference type="Proteomes" id="UP001642464">
    <property type="component" value="Unassembled WGS sequence"/>
</dbReference>
<feature type="compositionally biased region" description="Low complexity" evidence="10">
    <location>
        <begin position="1157"/>
        <end position="1174"/>
    </location>
</feature>
<evidence type="ECO:0000256" key="9">
    <source>
        <dbReference type="ARBA" id="ARBA00023242"/>
    </source>
</evidence>